<dbReference type="PANTHER" id="PTHR38790">
    <property type="entry name" value="2EXR DOMAIN-CONTAINING PROTEIN-RELATED"/>
    <property type="match status" value="1"/>
</dbReference>
<keyword evidence="3" id="KW-1185">Reference proteome</keyword>
<evidence type="ECO:0000259" key="1">
    <source>
        <dbReference type="Pfam" id="PF24864"/>
    </source>
</evidence>
<evidence type="ECO:0000313" key="3">
    <source>
        <dbReference type="Proteomes" id="UP000799429"/>
    </source>
</evidence>
<dbReference type="Proteomes" id="UP000799429">
    <property type="component" value="Unassembled WGS sequence"/>
</dbReference>
<dbReference type="OrthoDB" id="4757095at2759"/>
<dbReference type="InterPro" id="IPR056632">
    <property type="entry name" value="DUF7730"/>
</dbReference>
<dbReference type="EMBL" id="MU006093">
    <property type="protein sequence ID" value="KAF2840360.1"/>
    <property type="molecule type" value="Genomic_DNA"/>
</dbReference>
<reference evidence="2" key="1">
    <citation type="journal article" date="2020" name="Stud. Mycol.">
        <title>101 Dothideomycetes genomes: a test case for predicting lifestyles and emergence of pathogens.</title>
        <authorList>
            <person name="Haridas S."/>
            <person name="Albert R."/>
            <person name="Binder M."/>
            <person name="Bloem J."/>
            <person name="Labutti K."/>
            <person name="Salamov A."/>
            <person name="Andreopoulos B."/>
            <person name="Baker S."/>
            <person name="Barry K."/>
            <person name="Bills G."/>
            <person name="Bluhm B."/>
            <person name="Cannon C."/>
            <person name="Castanera R."/>
            <person name="Culley D."/>
            <person name="Daum C."/>
            <person name="Ezra D."/>
            <person name="Gonzalez J."/>
            <person name="Henrissat B."/>
            <person name="Kuo A."/>
            <person name="Liang C."/>
            <person name="Lipzen A."/>
            <person name="Lutzoni F."/>
            <person name="Magnuson J."/>
            <person name="Mondo S."/>
            <person name="Nolan M."/>
            <person name="Ohm R."/>
            <person name="Pangilinan J."/>
            <person name="Park H.-J."/>
            <person name="Ramirez L."/>
            <person name="Alfaro M."/>
            <person name="Sun H."/>
            <person name="Tritt A."/>
            <person name="Yoshinaga Y."/>
            <person name="Zwiers L.-H."/>
            <person name="Turgeon B."/>
            <person name="Goodwin S."/>
            <person name="Spatafora J."/>
            <person name="Crous P."/>
            <person name="Grigoriev I."/>
        </authorList>
    </citation>
    <scope>NUCLEOTIDE SEQUENCE</scope>
    <source>
        <strain evidence="2">CBS 101060</strain>
    </source>
</reference>
<sequence>MREDKISRFFSLPRTLLDRWLRTNSETRSIQPLESEDIRKSKSQEIKYTQPLSSNRRTLSTDASVYVQNTSIFFMKLPAELRHQIYADVFGSNIIHLIWIPGRICHVRCTPSISYQNEKSCMCTNNMDPTYRLWEPPEPGDASKIDFDLLFTCKQAYMEGIDLLYSLQTFDFFQPSLFMQFSSTVLPQRLSCITSMRITWLSPEAPRRREGEDGIVDGFPESAVLPVWWDPMWDIVTNQMPKLKNLEVNLENNLQSPSRSLSWEEEELLLQSLKDIRGLKKFDLYIKRNPWTGTVSYGEGPMSPFAWKLKDAIIRPR</sequence>
<proteinExistence type="predicted"/>
<dbReference type="AlphaFoldDB" id="A0A9P4VSE2"/>
<accession>A0A9P4VSE2</accession>
<evidence type="ECO:0000313" key="2">
    <source>
        <dbReference type="EMBL" id="KAF2840360.1"/>
    </source>
</evidence>
<dbReference type="Pfam" id="PF24864">
    <property type="entry name" value="DUF7730"/>
    <property type="match status" value="1"/>
</dbReference>
<gene>
    <name evidence="2" type="ORF">M501DRAFT_1030584</name>
</gene>
<organism evidence="2 3">
    <name type="scientific">Patellaria atrata CBS 101060</name>
    <dbReference type="NCBI Taxonomy" id="1346257"/>
    <lineage>
        <taxon>Eukaryota</taxon>
        <taxon>Fungi</taxon>
        <taxon>Dikarya</taxon>
        <taxon>Ascomycota</taxon>
        <taxon>Pezizomycotina</taxon>
        <taxon>Dothideomycetes</taxon>
        <taxon>Dothideomycetes incertae sedis</taxon>
        <taxon>Patellariales</taxon>
        <taxon>Patellariaceae</taxon>
        <taxon>Patellaria</taxon>
    </lineage>
</organism>
<protein>
    <recommendedName>
        <fullName evidence="1">DUF7730 domain-containing protein</fullName>
    </recommendedName>
</protein>
<feature type="domain" description="DUF7730" evidence="1">
    <location>
        <begin position="67"/>
        <end position="285"/>
    </location>
</feature>
<comment type="caution">
    <text evidence="2">The sequence shown here is derived from an EMBL/GenBank/DDBJ whole genome shotgun (WGS) entry which is preliminary data.</text>
</comment>
<name>A0A9P4VSE2_9PEZI</name>